<dbReference type="InterPro" id="IPR006638">
    <property type="entry name" value="Elp3/MiaA/NifB-like_rSAM"/>
</dbReference>
<dbReference type="InterPro" id="IPR007197">
    <property type="entry name" value="rSAM"/>
</dbReference>
<keyword evidence="11 15" id="KW-0411">Iron-sulfur</keyword>
<comment type="subcellular location">
    <subcellularLocation>
        <location evidence="1 15">Cytoplasm</location>
    </subcellularLocation>
</comment>
<feature type="binding site" evidence="16">
    <location>
        <position position="241"/>
    </location>
    <ligand>
        <name>S-adenosyl-L-methionine</name>
        <dbReference type="ChEBI" id="CHEBI:59789"/>
        <label>2</label>
    </ligand>
</feature>
<keyword evidence="5 15" id="KW-0004">4Fe-4S</keyword>
<evidence type="ECO:0000256" key="10">
    <source>
        <dbReference type="ARBA" id="ARBA00023004"/>
    </source>
</evidence>
<accession>A0A3S5D3I2</accession>
<evidence type="ECO:0000256" key="1">
    <source>
        <dbReference type="ARBA" id="ARBA00004496"/>
    </source>
</evidence>
<dbReference type="InterPro" id="IPR023404">
    <property type="entry name" value="rSAM_horseshoe"/>
</dbReference>
<dbReference type="SFLD" id="SFLDS00029">
    <property type="entry name" value="Radical_SAM"/>
    <property type="match status" value="1"/>
</dbReference>
<feature type="binding site" evidence="16">
    <location>
        <position position="53"/>
    </location>
    <ligand>
        <name>S-adenosyl-L-methionine</name>
        <dbReference type="ChEBI" id="CHEBI:59789"/>
        <label>1</label>
    </ligand>
</feature>
<dbReference type="AlphaFoldDB" id="A0A3S5D3I2"/>
<sequence length="451" mass="48703">MSPTTAQLIDRYSTAVPRYTSYPTAPHFHAGIDTATYANWLTALPDDATLSLYLHIPYCDRLCWFCGCHTKHTLRYEPVADYLVSLHREIDWVSRQLAGRGRITAIHLGGGSPTLLTPTDLLALKALLAERFTIAPDAEISIEIDPNDLDDGRYDAMAEFGLKRASLGVQDFDPVVQKAINRIQTFEQTAAVVEAMRSRGVRSVNLDLLYGLPFQTETGIARTIEQALSLQPDRAALFGYAHVPWMKPHQKMIHDASLPGRHARFAQAQLAAKMLVAGGMAPIGFDHFALPGDSLARAAATGQLRRNFQGYTDDAANALIGLGASAIGQLPQGYVQNITATGEYRKAVDGGSGAIARGVALTQDDRLRGHAIETLLCHFAIGPADLATFGAAGAALHEELLAMARVDKDGLLVLDGETVIVTDAGRPFIRTIAARLDAYLDLGTARHSIAV</sequence>
<evidence type="ECO:0000256" key="16">
    <source>
        <dbReference type="PIRSR" id="PIRSR000167-1"/>
    </source>
</evidence>
<dbReference type="GO" id="GO:0006782">
    <property type="term" value="P:protoporphyrinogen IX biosynthetic process"/>
    <property type="evidence" value="ECO:0007669"/>
    <property type="project" value="UniProtKB-UniPathway"/>
</dbReference>
<dbReference type="GO" id="GO:0004109">
    <property type="term" value="F:coproporphyrinogen oxidase activity"/>
    <property type="evidence" value="ECO:0007669"/>
    <property type="project" value="InterPro"/>
</dbReference>
<dbReference type="Pfam" id="PF04055">
    <property type="entry name" value="Radical_SAM"/>
    <property type="match status" value="1"/>
</dbReference>
<feature type="binding site" evidence="16">
    <location>
        <position position="327"/>
    </location>
    <ligand>
        <name>S-adenosyl-L-methionine</name>
        <dbReference type="ChEBI" id="CHEBI:59789"/>
        <label>1</label>
    </ligand>
</feature>
<evidence type="ECO:0000256" key="6">
    <source>
        <dbReference type="ARBA" id="ARBA00022490"/>
    </source>
</evidence>
<dbReference type="PANTHER" id="PTHR13932">
    <property type="entry name" value="COPROPORPHYRINIGEN III OXIDASE"/>
    <property type="match status" value="1"/>
</dbReference>
<dbReference type="NCBIfam" id="TIGR00538">
    <property type="entry name" value="hemN"/>
    <property type="match status" value="1"/>
</dbReference>
<reference evidence="19 20" key="1">
    <citation type="submission" date="2018-12" db="EMBL/GenBank/DDBJ databases">
        <authorList>
            <person name="Criscuolo A."/>
        </authorList>
    </citation>
    <scope>NUCLEOTIDE SEQUENCE [LARGE SCALE GENOMIC DNA]</scope>
    <source>
        <strain evidence="19">ACIP1116281</strain>
    </source>
</reference>
<evidence type="ECO:0000256" key="4">
    <source>
        <dbReference type="ARBA" id="ARBA00011245"/>
    </source>
</evidence>
<dbReference type="GO" id="GO:0005737">
    <property type="term" value="C:cytoplasm"/>
    <property type="evidence" value="ECO:0007669"/>
    <property type="project" value="UniProtKB-SubCell"/>
</dbReference>
<feature type="binding site" evidence="17">
    <location>
        <position position="66"/>
    </location>
    <ligand>
        <name>[4Fe-4S] cluster</name>
        <dbReference type="ChEBI" id="CHEBI:49883"/>
        <note>4Fe-4S-S-AdoMet</note>
    </ligand>
</feature>
<feature type="binding site" evidence="16">
    <location>
        <position position="170"/>
    </location>
    <ligand>
        <name>S-adenosyl-L-methionine</name>
        <dbReference type="ChEBI" id="CHEBI:59789"/>
        <label>2</label>
    </ligand>
</feature>
<keyword evidence="20" id="KW-1185">Reference proteome</keyword>
<keyword evidence="12 15" id="KW-0627">Porphyrin biosynthesis</keyword>
<evidence type="ECO:0000256" key="2">
    <source>
        <dbReference type="ARBA" id="ARBA00004785"/>
    </source>
</evidence>
<evidence type="ECO:0000256" key="13">
    <source>
        <dbReference type="ARBA" id="ARBA00024295"/>
    </source>
</evidence>
<dbReference type="RefSeq" id="WP_126150969.1">
    <property type="nucleotide sequence ID" value="NZ_JBHTMH010000004.1"/>
</dbReference>
<keyword evidence="7 15" id="KW-0949">S-adenosyl-L-methionine</keyword>
<comment type="subunit">
    <text evidence="4">Monomer.</text>
</comment>
<protein>
    <recommendedName>
        <fullName evidence="15">Coproporphyrinogen-III oxidase</fullName>
        <ecNumber evidence="15">1.3.98.3</ecNumber>
    </recommendedName>
</protein>
<evidence type="ECO:0000256" key="11">
    <source>
        <dbReference type="ARBA" id="ARBA00023014"/>
    </source>
</evidence>
<evidence type="ECO:0000256" key="3">
    <source>
        <dbReference type="ARBA" id="ARBA00005493"/>
    </source>
</evidence>
<feature type="binding site" evidence="16">
    <location>
        <position position="207"/>
    </location>
    <ligand>
        <name>S-adenosyl-L-methionine</name>
        <dbReference type="ChEBI" id="CHEBI:59789"/>
        <label>2</label>
    </ligand>
</feature>
<dbReference type="Gene3D" id="3.80.30.20">
    <property type="entry name" value="tm_1862 like domain"/>
    <property type="match status" value="1"/>
</dbReference>
<dbReference type="SMART" id="SM00729">
    <property type="entry name" value="Elp3"/>
    <property type="match status" value="1"/>
</dbReference>
<dbReference type="Proteomes" id="UP000268844">
    <property type="component" value="Unassembled WGS sequence"/>
</dbReference>
<comment type="function">
    <text evidence="13">Involved in the heme biosynthesis. Catalyzes the anaerobic oxidative decarboxylation of propionate groups of rings A and B of coproporphyrinogen III to yield the vinyl groups in protoporphyrinogen IX.</text>
</comment>
<feature type="binding site" evidence="16">
    <location>
        <position position="110"/>
    </location>
    <ligand>
        <name>S-adenosyl-L-methionine</name>
        <dbReference type="ChEBI" id="CHEBI:59789"/>
        <label>1</label>
    </ligand>
</feature>
<dbReference type="GO" id="GO:0051989">
    <property type="term" value="F:coproporphyrinogen dehydrogenase activity"/>
    <property type="evidence" value="ECO:0007669"/>
    <property type="project" value="UniProtKB-EC"/>
</dbReference>
<evidence type="ECO:0000256" key="7">
    <source>
        <dbReference type="ARBA" id="ARBA00022691"/>
    </source>
</evidence>
<evidence type="ECO:0000256" key="15">
    <source>
        <dbReference type="PIRNR" id="PIRNR000167"/>
    </source>
</evidence>
<organism evidence="19 20">
    <name type="scientific">Devosia equisanguinis</name>
    <dbReference type="NCBI Taxonomy" id="2490941"/>
    <lineage>
        <taxon>Bacteria</taxon>
        <taxon>Pseudomonadati</taxon>
        <taxon>Pseudomonadota</taxon>
        <taxon>Alphaproteobacteria</taxon>
        <taxon>Hyphomicrobiales</taxon>
        <taxon>Devosiaceae</taxon>
        <taxon>Devosia</taxon>
    </lineage>
</organism>
<comment type="similarity">
    <text evidence="3 15">Belongs to the anaerobic coproporphyrinogen-III oxidase family.</text>
</comment>
<evidence type="ECO:0000256" key="14">
    <source>
        <dbReference type="ARBA" id="ARBA00048321"/>
    </source>
</evidence>
<dbReference type="CDD" id="cd01335">
    <property type="entry name" value="Radical_SAM"/>
    <property type="match status" value="1"/>
</dbReference>
<dbReference type="SFLD" id="SFLDG01082">
    <property type="entry name" value="B12-binding_domain_containing"/>
    <property type="match status" value="1"/>
</dbReference>
<feature type="binding site" evidence="16">
    <location>
        <position position="182"/>
    </location>
    <ligand>
        <name>S-adenosyl-L-methionine</name>
        <dbReference type="ChEBI" id="CHEBI:59789"/>
        <label>2</label>
    </ligand>
</feature>
<evidence type="ECO:0000256" key="9">
    <source>
        <dbReference type="ARBA" id="ARBA00023002"/>
    </source>
</evidence>
<feature type="domain" description="Radical SAM core" evidence="18">
    <location>
        <begin position="44"/>
        <end position="281"/>
    </location>
</feature>
<dbReference type="UniPathway" id="UPA00251">
    <property type="reaction ID" value="UER00323"/>
</dbReference>
<dbReference type="EC" id="1.3.98.3" evidence="15"/>
<evidence type="ECO:0000313" key="20">
    <source>
        <dbReference type="Proteomes" id="UP000268844"/>
    </source>
</evidence>
<keyword evidence="8 15" id="KW-0479">Metal-binding</keyword>
<comment type="catalytic activity">
    <reaction evidence="14 15">
        <text>coproporphyrinogen III + 2 S-adenosyl-L-methionine = protoporphyrinogen IX + 2 5'-deoxyadenosine + 2 L-methionine + 2 CO2</text>
        <dbReference type="Rhea" id="RHEA:15425"/>
        <dbReference type="ChEBI" id="CHEBI:16526"/>
        <dbReference type="ChEBI" id="CHEBI:17319"/>
        <dbReference type="ChEBI" id="CHEBI:57307"/>
        <dbReference type="ChEBI" id="CHEBI:57309"/>
        <dbReference type="ChEBI" id="CHEBI:57844"/>
        <dbReference type="ChEBI" id="CHEBI:59789"/>
        <dbReference type="EC" id="1.3.98.3"/>
    </reaction>
</comment>
<proteinExistence type="inferred from homology"/>
<dbReference type="InterPro" id="IPR058240">
    <property type="entry name" value="rSAM_sf"/>
</dbReference>
<evidence type="ECO:0000256" key="5">
    <source>
        <dbReference type="ARBA" id="ARBA00022485"/>
    </source>
</evidence>
<comment type="cofactor">
    <cofactor evidence="15 17">
        <name>[4Fe-4S] cluster</name>
        <dbReference type="ChEBI" id="CHEBI:49883"/>
    </cofactor>
    <text evidence="15 17">Binds 1 [4Fe-4S] cluster. The cluster is coordinated with 3 cysteines and an exchangeable S-adenosyl-L-methionine.</text>
</comment>
<evidence type="ECO:0000256" key="12">
    <source>
        <dbReference type="ARBA" id="ARBA00023244"/>
    </source>
</evidence>
<feature type="binding site" evidence="16">
    <location>
        <begin position="65"/>
        <end position="67"/>
    </location>
    <ligand>
        <name>S-adenosyl-L-methionine</name>
        <dbReference type="ChEBI" id="CHEBI:59789"/>
        <label>2</label>
    </ligand>
</feature>
<dbReference type="PANTHER" id="PTHR13932:SF6">
    <property type="entry name" value="OXYGEN-INDEPENDENT COPROPORPHYRINOGEN III OXIDASE"/>
    <property type="match status" value="1"/>
</dbReference>
<evidence type="ECO:0000256" key="8">
    <source>
        <dbReference type="ARBA" id="ARBA00022723"/>
    </source>
</evidence>
<dbReference type="GO" id="GO:0046872">
    <property type="term" value="F:metal ion binding"/>
    <property type="evidence" value="ECO:0007669"/>
    <property type="project" value="UniProtKB-KW"/>
</dbReference>
<evidence type="ECO:0000256" key="17">
    <source>
        <dbReference type="PIRSR" id="PIRSR000167-2"/>
    </source>
</evidence>
<dbReference type="InterPro" id="IPR034505">
    <property type="entry name" value="Coproporphyrinogen-III_oxidase"/>
</dbReference>
<dbReference type="SFLD" id="SFLDG01065">
    <property type="entry name" value="anaerobic_coproporphyrinogen-I"/>
    <property type="match status" value="1"/>
</dbReference>
<keyword evidence="10 15" id="KW-0408">Iron</keyword>
<gene>
    <name evidence="19" type="primary">hemN_2</name>
    <name evidence="19" type="ORF">DEVEQU_02572</name>
</gene>
<keyword evidence="9 15" id="KW-0560">Oxidoreductase</keyword>
<dbReference type="SUPFAM" id="SSF102114">
    <property type="entry name" value="Radical SAM enzymes"/>
    <property type="match status" value="1"/>
</dbReference>
<dbReference type="EMBL" id="UZWD01000031">
    <property type="protein sequence ID" value="VDS05430.1"/>
    <property type="molecule type" value="Genomic_DNA"/>
</dbReference>
<feature type="binding site" evidence="17">
    <location>
        <position position="59"/>
    </location>
    <ligand>
        <name>[4Fe-4S] cluster</name>
        <dbReference type="ChEBI" id="CHEBI:49883"/>
        <note>4Fe-4S-S-AdoMet</note>
    </ligand>
</feature>
<dbReference type="PROSITE" id="PS51918">
    <property type="entry name" value="RADICAL_SAM"/>
    <property type="match status" value="1"/>
</dbReference>
<dbReference type="GO" id="GO:0051539">
    <property type="term" value="F:4 iron, 4 sulfur cluster binding"/>
    <property type="evidence" value="ECO:0007669"/>
    <property type="project" value="UniProtKB-KW"/>
</dbReference>
<dbReference type="OrthoDB" id="9808022at2"/>
<dbReference type="PIRSF" id="PIRSF000167">
    <property type="entry name" value="HemN"/>
    <property type="match status" value="1"/>
</dbReference>
<feature type="binding site" evidence="16">
    <location>
        <position position="143"/>
    </location>
    <ligand>
        <name>S-adenosyl-L-methionine</name>
        <dbReference type="ChEBI" id="CHEBI:59789"/>
        <label>1</label>
    </ligand>
</feature>
<comment type="pathway">
    <text evidence="2 15">Porphyrin-containing compound metabolism; protoporphyrin-IX biosynthesis; protoporphyrinogen-IX from coproporphyrinogen-III (AdoMet route): step 1/1.</text>
</comment>
<feature type="binding site" evidence="17">
    <location>
        <position position="63"/>
    </location>
    <ligand>
        <name>[4Fe-4S] cluster</name>
        <dbReference type="ChEBI" id="CHEBI:49883"/>
        <note>4Fe-4S-S-AdoMet</note>
    </ligand>
</feature>
<dbReference type="Gene3D" id="1.10.10.920">
    <property type="match status" value="1"/>
</dbReference>
<evidence type="ECO:0000259" key="18">
    <source>
        <dbReference type="PROSITE" id="PS51918"/>
    </source>
</evidence>
<evidence type="ECO:0000313" key="19">
    <source>
        <dbReference type="EMBL" id="VDS05430.1"/>
    </source>
</evidence>
<dbReference type="InterPro" id="IPR004558">
    <property type="entry name" value="Coprogen_oxidase_HemN"/>
</dbReference>
<name>A0A3S5D3I2_9HYPH</name>
<keyword evidence="6 15" id="KW-0963">Cytoplasm</keyword>